<keyword evidence="1" id="KW-1133">Transmembrane helix</keyword>
<reference evidence="2 3" key="1">
    <citation type="journal article" date="2018" name="PLoS Genet.">
        <title>Population sequencing reveals clonal diversity and ancestral inbreeding in the grapevine cultivar Chardonnay.</title>
        <authorList>
            <person name="Roach M.J."/>
            <person name="Johnson D.L."/>
            <person name="Bohlmann J."/>
            <person name="van Vuuren H.J."/>
            <person name="Jones S.J."/>
            <person name="Pretorius I.S."/>
            <person name="Schmidt S.A."/>
            <person name="Borneman A.R."/>
        </authorList>
    </citation>
    <scope>NUCLEOTIDE SEQUENCE [LARGE SCALE GENOMIC DNA]</scope>
    <source>
        <strain evidence="3">cv. Chardonnay</strain>
        <tissue evidence="2">Leaf</tissue>
    </source>
</reference>
<protein>
    <submittedName>
        <fullName evidence="2">Uncharacterized protein</fullName>
    </submittedName>
</protein>
<gene>
    <name evidence="2" type="ORF">CK203_030956</name>
</gene>
<keyword evidence="1" id="KW-0472">Membrane</keyword>
<evidence type="ECO:0000256" key="1">
    <source>
        <dbReference type="SAM" id="Phobius"/>
    </source>
</evidence>
<accession>A0A438I1D3</accession>
<comment type="caution">
    <text evidence="2">The sequence shown here is derived from an EMBL/GenBank/DDBJ whole genome shotgun (WGS) entry which is preliminary data.</text>
</comment>
<dbReference type="AlphaFoldDB" id="A0A438I1D3"/>
<evidence type="ECO:0000313" key="3">
    <source>
        <dbReference type="Proteomes" id="UP000288805"/>
    </source>
</evidence>
<keyword evidence="1" id="KW-0812">Transmembrane</keyword>
<organism evidence="2 3">
    <name type="scientific">Vitis vinifera</name>
    <name type="common">Grape</name>
    <dbReference type="NCBI Taxonomy" id="29760"/>
    <lineage>
        <taxon>Eukaryota</taxon>
        <taxon>Viridiplantae</taxon>
        <taxon>Streptophyta</taxon>
        <taxon>Embryophyta</taxon>
        <taxon>Tracheophyta</taxon>
        <taxon>Spermatophyta</taxon>
        <taxon>Magnoliopsida</taxon>
        <taxon>eudicotyledons</taxon>
        <taxon>Gunneridae</taxon>
        <taxon>Pentapetalae</taxon>
        <taxon>rosids</taxon>
        <taxon>Vitales</taxon>
        <taxon>Vitaceae</taxon>
        <taxon>Viteae</taxon>
        <taxon>Vitis</taxon>
    </lineage>
</organism>
<feature type="transmembrane region" description="Helical" evidence="1">
    <location>
        <begin position="69"/>
        <end position="93"/>
    </location>
</feature>
<evidence type="ECO:0000313" key="2">
    <source>
        <dbReference type="EMBL" id="RVW90440.1"/>
    </source>
</evidence>
<dbReference type="Proteomes" id="UP000288805">
    <property type="component" value="Unassembled WGS sequence"/>
</dbReference>
<name>A0A438I1D3_VITVI</name>
<proteinExistence type="predicted"/>
<sequence>MKGRGSEYPFLTHPFSASWSRTASAQQPDVDSTHVMRLRRNTDDEQLRLSDPEHHTVSRPLDRKCEQNLMRLMGILVVCLMVVSVLFSVSVVLRDPPSDGVWASEETKFLQVNPRKGTPSCHLEKLVIGF</sequence>
<dbReference type="EMBL" id="QGNW01000154">
    <property type="protein sequence ID" value="RVW90440.1"/>
    <property type="molecule type" value="Genomic_DNA"/>
</dbReference>